<reference evidence="2 3" key="1">
    <citation type="submission" date="2021-01" db="EMBL/GenBank/DDBJ databases">
        <title>Genome public.</title>
        <authorList>
            <person name="Liu C."/>
            <person name="Sun Q."/>
        </authorList>
    </citation>
    <scope>NUCLEOTIDE SEQUENCE [LARGE SCALE GENOMIC DNA]</scope>
    <source>
        <strain evidence="2 3">YIM B02515</strain>
    </source>
</reference>
<dbReference type="InterPro" id="IPR025282">
    <property type="entry name" value="DUF4214"/>
</dbReference>
<evidence type="ECO:0000259" key="1">
    <source>
        <dbReference type="Pfam" id="PF13946"/>
    </source>
</evidence>
<protein>
    <submittedName>
        <fullName evidence="2">DUF4214 domain-containing protein</fullName>
    </submittedName>
</protein>
<dbReference type="Proteomes" id="UP000632377">
    <property type="component" value="Unassembled WGS sequence"/>
</dbReference>
<comment type="caution">
    <text evidence="2">The sequence shown here is derived from an EMBL/GenBank/DDBJ whole genome shotgun (WGS) entry which is preliminary data.</text>
</comment>
<name>A0ABS1TDL9_9CLOT</name>
<dbReference type="Pfam" id="PF13946">
    <property type="entry name" value="DUF4214"/>
    <property type="match status" value="1"/>
</dbReference>
<evidence type="ECO:0000313" key="2">
    <source>
        <dbReference type="EMBL" id="MBL4937472.1"/>
    </source>
</evidence>
<dbReference type="EMBL" id="JAESWC010000014">
    <property type="protein sequence ID" value="MBL4937472.1"/>
    <property type="molecule type" value="Genomic_DNA"/>
</dbReference>
<sequence length="158" mass="17986">MGNFYLNNTRLNKLNTGSTSGAEVANSFIFSSEFINNNVSDSEFLRIMYSTFFNRDIETDSSGKNYWSSKLNSGIARRYVFTSFVNWKEFGDICTSYNIVKGNITITDVVDRYPDITAFTYRFYSKSLDRKPDQDGPSYWANRLVLSSGTAADMAFGF</sequence>
<proteinExistence type="predicted"/>
<evidence type="ECO:0000313" key="3">
    <source>
        <dbReference type="Proteomes" id="UP000632377"/>
    </source>
</evidence>
<dbReference type="RefSeq" id="WP_202750391.1">
    <property type="nucleotide sequence ID" value="NZ_JAESWC010000014.1"/>
</dbReference>
<keyword evidence="3" id="KW-1185">Reference proteome</keyword>
<accession>A0ABS1TDL9</accession>
<organism evidence="2 3">
    <name type="scientific">Clostridium rhizosphaerae</name>
    <dbReference type="NCBI Taxonomy" id="2803861"/>
    <lineage>
        <taxon>Bacteria</taxon>
        <taxon>Bacillati</taxon>
        <taxon>Bacillota</taxon>
        <taxon>Clostridia</taxon>
        <taxon>Eubacteriales</taxon>
        <taxon>Clostridiaceae</taxon>
        <taxon>Clostridium</taxon>
    </lineage>
</organism>
<feature type="domain" description="DUF4214" evidence="1">
    <location>
        <begin position="25"/>
        <end position="90"/>
    </location>
</feature>
<gene>
    <name evidence="2" type="ORF">JK636_17260</name>
</gene>